<accession>A0A9J2PM17</accession>
<protein>
    <submittedName>
        <fullName evidence="3">Uncharacterized protein</fullName>
    </submittedName>
</protein>
<reference evidence="3" key="1">
    <citation type="submission" date="2023-03" db="UniProtKB">
        <authorList>
            <consortium name="WormBaseParasite"/>
        </authorList>
    </citation>
    <scope>IDENTIFICATION</scope>
</reference>
<feature type="transmembrane region" description="Helical" evidence="1">
    <location>
        <begin position="54"/>
        <end position="74"/>
    </location>
</feature>
<proteinExistence type="predicted"/>
<evidence type="ECO:0000313" key="2">
    <source>
        <dbReference type="Proteomes" id="UP000036681"/>
    </source>
</evidence>
<name>A0A9J2PM17_ASCLU</name>
<organism evidence="2 3">
    <name type="scientific">Ascaris lumbricoides</name>
    <name type="common">Giant roundworm</name>
    <dbReference type="NCBI Taxonomy" id="6252"/>
    <lineage>
        <taxon>Eukaryota</taxon>
        <taxon>Metazoa</taxon>
        <taxon>Ecdysozoa</taxon>
        <taxon>Nematoda</taxon>
        <taxon>Chromadorea</taxon>
        <taxon>Rhabditida</taxon>
        <taxon>Spirurina</taxon>
        <taxon>Ascaridomorpha</taxon>
        <taxon>Ascaridoidea</taxon>
        <taxon>Ascarididae</taxon>
        <taxon>Ascaris</taxon>
    </lineage>
</organism>
<dbReference type="WBParaSite" id="ALUE_0001059601-mRNA-1">
    <property type="protein sequence ID" value="ALUE_0001059601-mRNA-1"/>
    <property type="gene ID" value="ALUE_0001059601"/>
</dbReference>
<keyword evidence="1" id="KW-0812">Transmembrane</keyword>
<dbReference type="Proteomes" id="UP000036681">
    <property type="component" value="Unplaced"/>
</dbReference>
<feature type="transmembrane region" description="Helical" evidence="1">
    <location>
        <begin position="112"/>
        <end position="132"/>
    </location>
</feature>
<keyword evidence="1" id="KW-0472">Membrane</keyword>
<sequence length="232" mass="26266">MNDSTLEAPLNGDIRRTRIRHFCCIFDYDNGPLHFEENGLRYKACCGLVHVRKLALYLIAIESLMSFGQLVSQMLRGQEIIWNIAHVLGLSVALSTYAFFIAGISQRKLGYLLPHMVVCVMTILVLIVQFYIDLLLLAGGRGSSDRGKMLSIFLQVSAIAFEVYTIVILWCVFEYICDWLANEELEKACNVAFDRQLTTSQFTDSLSFLQPQHERTLIPNGALKFSHSTVTM</sequence>
<keyword evidence="1" id="KW-1133">Transmembrane helix</keyword>
<keyword evidence="2" id="KW-1185">Reference proteome</keyword>
<dbReference type="AlphaFoldDB" id="A0A9J2PM17"/>
<evidence type="ECO:0000256" key="1">
    <source>
        <dbReference type="SAM" id="Phobius"/>
    </source>
</evidence>
<feature type="transmembrane region" description="Helical" evidence="1">
    <location>
        <begin position="80"/>
        <end position="100"/>
    </location>
</feature>
<feature type="transmembrane region" description="Helical" evidence="1">
    <location>
        <begin position="152"/>
        <end position="173"/>
    </location>
</feature>
<evidence type="ECO:0000313" key="3">
    <source>
        <dbReference type="WBParaSite" id="ALUE_0001059601-mRNA-1"/>
    </source>
</evidence>